<gene>
    <name evidence="1" type="ORF">PUN28_003223</name>
</gene>
<dbReference type="Proteomes" id="UP001430953">
    <property type="component" value="Unassembled WGS sequence"/>
</dbReference>
<comment type="caution">
    <text evidence="1">The sequence shown here is derived from an EMBL/GenBank/DDBJ whole genome shotgun (WGS) entry which is preliminary data.</text>
</comment>
<name>A0AAW2GNE6_9HYME</name>
<dbReference type="AlphaFoldDB" id="A0AAW2GNE6"/>
<sequence>MRAPSRQLTSSVRFVSLLAPESLACLRCNVRNKSQIQAVRIECDLFVSFSFIPFYRNVYLPPYCTVIKKKEISKRASFLSKFNKAVLWEGYIAESRSIITTARTWRERRERTIQINYLSGEQSGRRGASVGGY</sequence>
<organism evidence="1 2">
    <name type="scientific">Cardiocondyla obscurior</name>
    <dbReference type="NCBI Taxonomy" id="286306"/>
    <lineage>
        <taxon>Eukaryota</taxon>
        <taxon>Metazoa</taxon>
        <taxon>Ecdysozoa</taxon>
        <taxon>Arthropoda</taxon>
        <taxon>Hexapoda</taxon>
        <taxon>Insecta</taxon>
        <taxon>Pterygota</taxon>
        <taxon>Neoptera</taxon>
        <taxon>Endopterygota</taxon>
        <taxon>Hymenoptera</taxon>
        <taxon>Apocrita</taxon>
        <taxon>Aculeata</taxon>
        <taxon>Formicoidea</taxon>
        <taxon>Formicidae</taxon>
        <taxon>Myrmicinae</taxon>
        <taxon>Cardiocondyla</taxon>
    </lineage>
</organism>
<protein>
    <submittedName>
        <fullName evidence="1">Uncharacterized protein</fullName>
    </submittedName>
</protein>
<evidence type="ECO:0000313" key="1">
    <source>
        <dbReference type="EMBL" id="KAL0127831.1"/>
    </source>
</evidence>
<keyword evidence="2" id="KW-1185">Reference proteome</keyword>
<dbReference type="EMBL" id="JADYXP020000003">
    <property type="protein sequence ID" value="KAL0127831.1"/>
    <property type="molecule type" value="Genomic_DNA"/>
</dbReference>
<reference evidence="1 2" key="1">
    <citation type="submission" date="2023-03" db="EMBL/GenBank/DDBJ databases">
        <title>High recombination rates correlate with genetic variation in Cardiocondyla obscurior ants.</title>
        <authorList>
            <person name="Errbii M."/>
        </authorList>
    </citation>
    <scope>NUCLEOTIDE SEQUENCE [LARGE SCALE GENOMIC DNA]</scope>
    <source>
        <strain evidence="1">Alpha-2009</strain>
        <tissue evidence="1">Whole body</tissue>
    </source>
</reference>
<proteinExistence type="predicted"/>
<evidence type="ECO:0000313" key="2">
    <source>
        <dbReference type="Proteomes" id="UP001430953"/>
    </source>
</evidence>
<accession>A0AAW2GNE6</accession>